<dbReference type="Pfam" id="PF23598">
    <property type="entry name" value="LRR_14"/>
    <property type="match status" value="1"/>
</dbReference>
<dbReference type="InterPro" id="IPR055414">
    <property type="entry name" value="LRR_R13L4/SHOC2-like"/>
</dbReference>
<dbReference type="Gene3D" id="3.80.10.10">
    <property type="entry name" value="Ribonuclease Inhibitor"/>
    <property type="match status" value="1"/>
</dbReference>
<comment type="caution">
    <text evidence="3">The sequence shown here is derived from an EMBL/GenBank/DDBJ whole genome shotgun (WGS) entry which is preliminary data.</text>
</comment>
<dbReference type="PANTHER" id="PTHR47186">
    <property type="entry name" value="LEUCINE-RICH REPEAT-CONTAINING PROTEIN 57"/>
    <property type="match status" value="1"/>
</dbReference>
<dbReference type="PANTHER" id="PTHR47186:SF50">
    <property type="entry name" value="FBD DOMAIN-CONTAINING PROTEIN"/>
    <property type="match status" value="1"/>
</dbReference>
<dbReference type="InterPro" id="IPR032675">
    <property type="entry name" value="LRR_dom_sf"/>
</dbReference>
<proteinExistence type="predicted"/>
<keyword evidence="1" id="KW-0677">Repeat</keyword>
<accession>A0ABD2YGZ8</accession>
<dbReference type="Proteomes" id="UP001630127">
    <property type="component" value="Unassembled WGS sequence"/>
</dbReference>
<evidence type="ECO:0000313" key="3">
    <source>
        <dbReference type="EMBL" id="KAL3506668.1"/>
    </source>
</evidence>
<name>A0ABD2YGZ8_9GENT</name>
<dbReference type="SUPFAM" id="SSF52058">
    <property type="entry name" value="L domain-like"/>
    <property type="match status" value="1"/>
</dbReference>
<dbReference type="EMBL" id="JBJUIK010000013">
    <property type="protein sequence ID" value="KAL3506668.1"/>
    <property type="molecule type" value="Genomic_DNA"/>
</dbReference>
<evidence type="ECO:0000313" key="4">
    <source>
        <dbReference type="Proteomes" id="UP001630127"/>
    </source>
</evidence>
<dbReference type="AlphaFoldDB" id="A0ABD2YGZ8"/>
<sequence>MVRRKKIIWQKEIVNYENFKSLRVLKFERYDFGGQKLPDGIGKLVHLRLFSLKFCILGELPSSIFNLPFLQTLDLRVLCGLKIPNVLGKTKRSRHLYLPTSPNTGEVREKLRLHGLGGLVILDGFDSSRHEIGDLQEFSNLRFLDASVADNKSLSIIIDHMSAIWQNLHENILRIRETVSISSEDGNVLLRKILSCGNLHSLIISAKIIRFPPYEEHFLQGIVLLTLASTEIHDDPMQTLEKLPQLRFLRLLSESYVGKELICHEFGFPQLR</sequence>
<evidence type="ECO:0000259" key="2">
    <source>
        <dbReference type="Pfam" id="PF23598"/>
    </source>
</evidence>
<evidence type="ECO:0000256" key="1">
    <source>
        <dbReference type="ARBA" id="ARBA00022737"/>
    </source>
</evidence>
<gene>
    <name evidence="3" type="ORF">ACH5RR_032050</name>
</gene>
<protein>
    <recommendedName>
        <fullName evidence="2">Disease resistance R13L4/SHOC-2-like LRR domain-containing protein</fullName>
    </recommendedName>
</protein>
<organism evidence="3 4">
    <name type="scientific">Cinchona calisaya</name>
    <dbReference type="NCBI Taxonomy" id="153742"/>
    <lineage>
        <taxon>Eukaryota</taxon>
        <taxon>Viridiplantae</taxon>
        <taxon>Streptophyta</taxon>
        <taxon>Embryophyta</taxon>
        <taxon>Tracheophyta</taxon>
        <taxon>Spermatophyta</taxon>
        <taxon>Magnoliopsida</taxon>
        <taxon>eudicotyledons</taxon>
        <taxon>Gunneridae</taxon>
        <taxon>Pentapetalae</taxon>
        <taxon>asterids</taxon>
        <taxon>lamiids</taxon>
        <taxon>Gentianales</taxon>
        <taxon>Rubiaceae</taxon>
        <taxon>Cinchonoideae</taxon>
        <taxon>Cinchoneae</taxon>
        <taxon>Cinchona</taxon>
    </lineage>
</organism>
<keyword evidence="4" id="KW-1185">Reference proteome</keyword>
<reference evidence="3 4" key="1">
    <citation type="submission" date="2024-11" db="EMBL/GenBank/DDBJ databases">
        <title>A near-complete genome assembly of Cinchona calisaya.</title>
        <authorList>
            <person name="Lian D.C."/>
            <person name="Zhao X.W."/>
            <person name="Wei L."/>
        </authorList>
    </citation>
    <scope>NUCLEOTIDE SEQUENCE [LARGE SCALE GENOMIC DNA]</scope>
    <source>
        <tissue evidence="3">Nenye</tissue>
    </source>
</reference>
<feature type="domain" description="Disease resistance R13L4/SHOC-2-like LRR" evidence="2">
    <location>
        <begin position="13"/>
        <end position="272"/>
    </location>
</feature>